<evidence type="ECO:0000256" key="5">
    <source>
        <dbReference type="SAM" id="MobiDB-lite"/>
    </source>
</evidence>
<evidence type="ECO:0000313" key="8">
    <source>
        <dbReference type="Proteomes" id="UP000000314"/>
    </source>
</evidence>
<dbReference type="FunCoup" id="C4QVI6">
    <property type="interactions" value="1100"/>
</dbReference>
<keyword evidence="8" id="KW-1185">Reference proteome</keyword>
<dbReference type="GO" id="GO:0043161">
    <property type="term" value="P:proteasome-mediated ubiquitin-dependent protein catabolic process"/>
    <property type="evidence" value="ECO:0007669"/>
    <property type="project" value="EnsemblFungi"/>
</dbReference>
<accession>C4QVI6</accession>
<evidence type="ECO:0000313" key="7">
    <source>
        <dbReference type="EMBL" id="CAY67259.1"/>
    </source>
</evidence>
<dbReference type="GO" id="GO:0008541">
    <property type="term" value="C:proteasome regulatory particle, lid subcomplex"/>
    <property type="evidence" value="ECO:0007669"/>
    <property type="project" value="EnsemblFungi"/>
</dbReference>
<dbReference type="InParanoid" id="C4QVI6"/>
<dbReference type="RefSeq" id="XP_002489540.1">
    <property type="nucleotide sequence ID" value="XM_002489495.1"/>
</dbReference>
<dbReference type="InterPro" id="IPR024969">
    <property type="entry name" value="EIF3F/CSN6-like_C"/>
</dbReference>
<dbReference type="EMBL" id="FN392319">
    <property type="protein sequence ID" value="CAY67259.1"/>
    <property type="molecule type" value="Genomic_DNA"/>
</dbReference>
<protein>
    <recommendedName>
        <fullName evidence="4">26S proteasome regulatory subunit RPN8</fullName>
    </recommendedName>
</protein>
<keyword evidence="3 7" id="KW-0647">Proteasome</keyword>
<dbReference type="STRING" id="644223.C4QVI6"/>
<dbReference type="Pfam" id="PF13012">
    <property type="entry name" value="MitMem_reg"/>
    <property type="match status" value="1"/>
</dbReference>
<dbReference type="GO" id="GO:0034515">
    <property type="term" value="C:proteasome storage granule"/>
    <property type="evidence" value="ECO:0007669"/>
    <property type="project" value="EnsemblFungi"/>
</dbReference>
<name>C4QVI6_KOMPG</name>
<dbReference type="InterPro" id="IPR037518">
    <property type="entry name" value="MPN"/>
</dbReference>
<dbReference type="InterPro" id="IPR033858">
    <property type="entry name" value="MPN_RPN7_8"/>
</dbReference>
<comment type="similarity">
    <text evidence="2">Belongs to the peptidase M67A family.</text>
</comment>
<dbReference type="PROSITE" id="PS50249">
    <property type="entry name" value="MPN"/>
    <property type="match status" value="1"/>
</dbReference>
<dbReference type="HOGENOM" id="CLU_027018_3_0_1"/>
<feature type="region of interest" description="Disordered" evidence="5">
    <location>
        <begin position="311"/>
        <end position="335"/>
    </location>
</feature>
<comment type="function">
    <text evidence="1">Acts as a regulatory subunit of the 26S proteasome which is involved in the ATP-dependent degradation of ubiquitinated proteins.</text>
</comment>
<dbReference type="GeneID" id="8196431"/>
<evidence type="ECO:0000256" key="4">
    <source>
        <dbReference type="ARBA" id="ARBA00072102"/>
    </source>
</evidence>
<dbReference type="eggNOG" id="KOG1556">
    <property type="taxonomic scope" value="Eukaryota"/>
</dbReference>
<dbReference type="OMA" id="HAMSIKT"/>
<dbReference type="CDD" id="cd08062">
    <property type="entry name" value="MPN_RPN7_8"/>
    <property type="match status" value="1"/>
</dbReference>
<dbReference type="MEROPS" id="M67.973"/>
<dbReference type="Pfam" id="PF01398">
    <property type="entry name" value="JAB"/>
    <property type="match status" value="1"/>
</dbReference>
<reference evidence="7 8" key="1">
    <citation type="journal article" date="2009" name="Nat. Biotechnol.">
        <title>Genome sequence of the recombinant protein production host Pichia pastoris.</title>
        <authorList>
            <person name="De Schutter K."/>
            <person name="Lin Y.C."/>
            <person name="Tiels P."/>
            <person name="Van Hecke A."/>
            <person name="Glinka S."/>
            <person name="Weber-Lehmann J."/>
            <person name="Rouze P."/>
            <person name="Van de Peer Y."/>
            <person name="Callewaert N."/>
        </authorList>
    </citation>
    <scope>NUCLEOTIDE SEQUENCE [LARGE SCALE GENOMIC DNA]</scope>
    <source>
        <strain evidence="8">GS115 / ATCC 20864</strain>
    </source>
</reference>
<dbReference type="PANTHER" id="PTHR10540:SF7">
    <property type="entry name" value="26S PROTEASOME NON-ATPASE REGULATORY SUBUNIT 7"/>
    <property type="match status" value="1"/>
</dbReference>
<evidence type="ECO:0000256" key="2">
    <source>
        <dbReference type="ARBA" id="ARBA00008568"/>
    </source>
</evidence>
<dbReference type="OrthoDB" id="10256771at2759"/>
<feature type="compositionally biased region" description="Basic and acidic residues" evidence="5">
    <location>
        <begin position="311"/>
        <end position="321"/>
    </location>
</feature>
<evidence type="ECO:0000259" key="6">
    <source>
        <dbReference type="PROSITE" id="PS50249"/>
    </source>
</evidence>
<dbReference type="PANTHER" id="PTHR10540">
    <property type="entry name" value="EUKARYOTIC TRANSLATION INITIATION FACTOR 3 SUBUNIT F-RELATED"/>
    <property type="match status" value="1"/>
</dbReference>
<organism evidence="7 8">
    <name type="scientific">Komagataella phaffii (strain GS115 / ATCC 20864)</name>
    <name type="common">Yeast</name>
    <name type="synonym">Pichia pastoris</name>
    <dbReference type="NCBI Taxonomy" id="644223"/>
    <lineage>
        <taxon>Eukaryota</taxon>
        <taxon>Fungi</taxon>
        <taxon>Dikarya</taxon>
        <taxon>Ascomycota</taxon>
        <taxon>Saccharomycotina</taxon>
        <taxon>Pichiomycetes</taxon>
        <taxon>Pichiales</taxon>
        <taxon>Pichiaceae</taxon>
        <taxon>Komagataella</taxon>
    </lineage>
</organism>
<feature type="domain" description="MPN" evidence="6">
    <location>
        <begin position="16"/>
        <end position="159"/>
    </location>
</feature>
<evidence type="ECO:0000256" key="3">
    <source>
        <dbReference type="ARBA" id="ARBA00022942"/>
    </source>
</evidence>
<proteinExistence type="inferred from homology"/>
<dbReference type="Proteomes" id="UP000000314">
    <property type="component" value="Chromosome 1"/>
</dbReference>
<dbReference type="GO" id="GO:0008237">
    <property type="term" value="F:metallopeptidase activity"/>
    <property type="evidence" value="ECO:0007669"/>
    <property type="project" value="InterPro"/>
</dbReference>
<sequence length="335" mass="37697">MPTVVTNESSLLQTTVSVAPLVLLSVVDHYERVVQAPNAPTNSNDKRVVGVILGDNTNKNLIKVTNSFAIPFEEDEKNRDIWFLDHDFIESMMEMFKKINAKERLIGWYHSGPKLKSSDLQINELFKRFTPNPLLLIVDVNSTDIVDIPTDSYLAIEEIRDDGSSAEKTFIHLPSIIQAEEAEEIGVEHLLRDIRDQACGNLSIRLTNNFKSLKSLNDRIANIVQYLRKILSGELPINNVILGKLQDIFNLLPNLVAVQGDPTKPATASANQLATSFNVKTNDELMMVYISSLVRSILAFHDLIDNKIENKKNNEKDKEFTPTEEEPQQAAIESK</sequence>
<dbReference type="InterPro" id="IPR000555">
    <property type="entry name" value="JAMM/MPN+_dom"/>
</dbReference>
<dbReference type="SMART" id="SM00232">
    <property type="entry name" value="JAB_MPN"/>
    <property type="match status" value="1"/>
</dbReference>
<gene>
    <name evidence="7" type="ordered locus">PAS_chr1-3_0195</name>
</gene>
<dbReference type="AlphaFoldDB" id="C4QVI6"/>
<dbReference type="FunFam" id="3.40.140.10:FF:000004">
    <property type="entry name" value="26S proteasome regulatory subunit rpn-8"/>
    <property type="match status" value="1"/>
</dbReference>
<dbReference type="KEGG" id="ppa:PAS_chr1-3_0195"/>
<dbReference type="SMR" id="C4QVI6"/>
<evidence type="ECO:0000256" key="1">
    <source>
        <dbReference type="ARBA" id="ARBA00002187"/>
    </source>
</evidence>
<dbReference type="Gene3D" id="3.40.140.10">
    <property type="entry name" value="Cytidine Deaminase, domain 2"/>
    <property type="match status" value="1"/>
</dbReference>